<dbReference type="InterPro" id="IPR011330">
    <property type="entry name" value="Glyco_hydro/deAcase_b/a-brl"/>
</dbReference>
<keyword evidence="2" id="KW-1185">Reference proteome</keyword>
<dbReference type="SUPFAM" id="SSF88713">
    <property type="entry name" value="Glycoside hydrolase/deacetylase"/>
    <property type="match status" value="1"/>
</dbReference>
<dbReference type="GO" id="GO:0005975">
    <property type="term" value="P:carbohydrate metabolic process"/>
    <property type="evidence" value="ECO:0007669"/>
    <property type="project" value="InterPro"/>
</dbReference>
<dbReference type="HOGENOM" id="CLU_070520_0_0_0"/>
<evidence type="ECO:0008006" key="3">
    <source>
        <dbReference type="Google" id="ProtNLM"/>
    </source>
</evidence>
<dbReference type="eggNOG" id="COG0726">
    <property type="taxonomic scope" value="Bacteria"/>
</dbReference>
<evidence type="ECO:0000313" key="2">
    <source>
        <dbReference type="Proteomes" id="UP000002019"/>
    </source>
</evidence>
<dbReference type="EMBL" id="CU466930">
    <property type="protein sequence ID" value="CAO80570.1"/>
    <property type="molecule type" value="Genomic_DNA"/>
</dbReference>
<dbReference type="STRING" id="459349.CLOAM0686"/>
<sequence length="254" mass="30071">MKRDFTVRKYGELLDAFTEAGYNFQRVEDFIQKPNAQVVVLRHDVDLRNWAAIRLAKLEASLGIKSTYYFRIGPQSYNPKIIKQIVDLGHEIGYHYEDLATCNGDIEEAIHSFEKNLSKIRYFYPVKTVCMHGSSGSPYDNRDLWNYYKLEDFSLICEPYISLDYNKVLYLSDTGRRWNGFKMSLRDNVKSSYNYNFYKTKDIIKNIETLPKQILINAHPEQWTNNLPEWLFVKIFSIAHTFYKIHYRNPKIKG</sequence>
<protein>
    <recommendedName>
        <fullName evidence="3">Polysaccharide deacetylase</fullName>
    </recommendedName>
</protein>
<dbReference type="KEGG" id="caci:CLOAM0686"/>
<proteinExistence type="predicted"/>
<gene>
    <name evidence="1" type="ordered locus">CLOAM0686</name>
</gene>
<evidence type="ECO:0000313" key="1">
    <source>
        <dbReference type="EMBL" id="CAO80570.1"/>
    </source>
</evidence>
<dbReference type="AlphaFoldDB" id="B0VGW1"/>
<organism evidence="1 2">
    <name type="scientific">Cloacimonas acidaminovorans (strain Evry)</name>
    <dbReference type="NCBI Taxonomy" id="459349"/>
    <lineage>
        <taxon>Bacteria</taxon>
        <taxon>Pseudomonadati</taxon>
        <taxon>Candidatus Cloacimonadota</taxon>
        <taxon>Candidatus Cloacimonadia</taxon>
        <taxon>Candidatus Cloacimonadales</taxon>
        <taxon>Candidatus Cloacimonadaceae</taxon>
        <taxon>Candidatus Cloacimonas</taxon>
    </lineage>
</organism>
<dbReference type="Proteomes" id="UP000002019">
    <property type="component" value="Chromosome"/>
</dbReference>
<reference evidence="1 2" key="1">
    <citation type="journal article" date="2008" name="J. Bacteriol.">
        <title>'Candidatus Cloacamonas acidaminovorans': genome sequence reconstruction provides a first glimpse of a new bacterial division.</title>
        <authorList>
            <person name="Pelletier E."/>
            <person name="Kreimeyer A."/>
            <person name="Bocs S."/>
            <person name="Rouy Z."/>
            <person name="Gyapay G."/>
            <person name="Chouari R."/>
            <person name="Riviere D."/>
            <person name="Ganesan A."/>
            <person name="Daegelen P."/>
            <person name="Sghir A."/>
            <person name="Cohen G.N."/>
            <person name="Medigue C."/>
            <person name="Weissenbach J."/>
            <person name="Le Paslier D."/>
        </authorList>
    </citation>
    <scope>NUCLEOTIDE SEQUENCE [LARGE SCALE GENOMIC DNA]</scope>
    <source>
        <strain evidence="2">Evry</strain>
    </source>
</reference>
<name>B0VGW1_CLOAI</name>
<accession>B0VGW1</accession>
<dbReference type="OrthoDB" id="1016932at2"/>
<dbReference type="RefSeq" id="WP_015424430.1">
    <property type="nucleotide sequence ID" value="NC_020449.1"/>
</dbReference>